<dbReference type="Proteomes" id="UP000242519">
    <property type="component" value="Unassembled WGS sequence"/>
</dbReference>
<comment type="caution">
    <text evidence="2">The sequence shown here is derived from an EMBL/GenBank/DDBJ whole genome shotgun (WGS) entry which is preliminary data.</text>
</comment>
<dbReference type="EMBL" id="MZNU01000442">
    <property type="protein sequence ID" value="OWO97403.1"/>
    <property type="molecule type" value="Genomic_DNA"/>
</dbReference>
<evidence type="ECO:0000313" key="2">
    <source>
        <dbReference type="EMBL" id="OWO97403.1"/>
    </source>
</evidence>
<gene>
    <name evidence="2" type="ORF">B2J93_8129</name>
</gene>
<evidence type="ECO:0000256" key="1">
    <source>
        <dbReference type="SAM" id="MobiDB-lite"/>
    </source>
</evidence>
<dbReference type="InParanoid" id="A0A218YRW0"/>
<accession>A0A218YRW0</accession>
<feature type="region of interest" description="Disordered" evidence="1">
    <location>
        <begin position="114"/>
        <end position="153"/>
    </location>
</feature>
<proteinExistence type="predicted"/>
<keyword evidence="3" id="KW-1185">Reference proteome</keyword>
<name>A0A218YRW0_9HELO</name>
<reference evidence="2 3" key="1">
    <citation type="submission" date="2017-04" db="EMBL/GenBank/DDBJ databases">
        <title>Draft genome sequence of Marssonina coronaria NL1: causal agent of apple blotch.</title>
        <authorList>
            <person name="Cheng Q."/>
        </authorList>
    </citation>
    <scope>NUCLEOTIDE SEQUENCE [LARGE SCALE GENOMIC DNA]</scope>
    <source>
        <strain evidence="2 3">NL1</strain>
    </source>
</reference>
<evidence type="ECO:0000313" key="3">
    <source>
        <dbReference type="Proteomes" id="UP000242519"/>
    </source>
</evidence>
<sequence>MASHASKFSFFPSSPTNPGFSASSPQVLAHNEARPGYAIESLQSIQTREVGEVEKSCRARSMLFLWEAETDEVHVEKVFIQRSTWGTVAIAYGYGYFQCILLRLLFSRPMISGSSSKPGGTPRMLAFSPAPKQDAGRRESLQWSGYLSARGGG</sequence>
<organism evidence="2 3">
    <name type="scientific">Diplocarpon coronariae</name>
    <dbReference type="NCBI Taxonomy" id="2795749"/>
    <lineage>
        <taxon>Eukaryota</taxon>
        <taxon>Fungi</taxon>
        <taxon>Dikarya</taxon>
        <taxon>Ascomycota</taxon>
        <taxon>Pezizomycotina</taxon>
        <taxon>Leotiomycetes</taxon>
        <taxon>Helotiales</taxon>
        <taxon>Drepanopezizaceae</taxon>
        <taxon>Diplocarpon</taxon>
    </lineage>
</organism>
<dbReference type="AlphaFoldDB" id="A0A218YRW0"/>
<protein>
    <submittedName>
        <fullName evidence="2">Uncharacterized protein</fullName>
    </submittedName>
</protein>